<evidence type="ECO:0000256" key="3">
    <source>
        <dbReference type="ARBA" id="ARBA00022833"/>
    </source>
</evidence>
<dbReference type="EMBL" id="DS113294">
    <property type="protein sequence ID" value="EAY12890.1"/>
    <property type="molecule type" value="Genomic_DNA"/>
</dbReference>
<feature type="compositionally biased region" description="Polar residues" evidence="5">
    <location>
        <begin position="186"/>
        <end position="196"/>
    </location>
</feature>
<dbReference type="RefSeq" id="XP_001325113.1">
    <property type="nucleotide sequence ID" value="XM_001325078.1"/>
</dbReference>
<dbReference type="OrthoDB" id="49457at2759"/>
<dbReference type="VEuPathDB" id="TrichDB:TVAG_430540"/>
<dbReference type="AlphaFoldDB" id="A2E380"/>
<dbReference type="GO" id="GO:0061630">
    <property type="term" value="F:ubiquitin protein ligase activity"/>
    <property type="evidence" value="ECO:0007669"/>
    <property type="project" value="InterPro"/>
</dbReference>
<feature type="compositionally biased region" description="Polar residues" evidence="5">
    <location>
        <begin position="169"/>
        <end position="179"/>
    </location>
</feature>
<proteinExistence type="predicted"/>
<dbReference type="CDD" id="cd19671">
    <property type="entry name" value="UBR-box_UBR4_5_6_7"/>
    <property type="match status" value="2"/>
</dbReference>
<feature type="domain" description="UBR-type" evidence="6">
    <location>
        <begin position="5"/>
        <end position="77"/>
    </location>
</feature>
<feature type="zinc finger region" description="UBR-type" evidence="4">
    <location>
        <begin position="77"/>
        <end position="146"/>
    </location>
</feature>
<dbReference type="PROSITE" id="PS51157">
    <property type="entry name" value="ZF_UBR"/>
    <property type="match status" value="2"/>
</dbReference>
<protein>
    <submittedName>
        <fullName evidence="7">Zinc finger in N-recognin family protein</fullName>
    </submittedName>
</protein>
<reference evidence="7" key="1">
    <citation type="submission" date="2006-10" db="EMBL/GenBank/DDBJ databases">
        <authorList>
            <person name="Amadeo P."/>
            <person name="Zhao Q."/>
            <person name="Wortman J."/>
            <person name="Fraser-Liggett C."/>
            <person name="Carlton J."/>
        </authorList>
    </citation>
    <scope>NUCLEOTIDE SEQUENCE</scope>
    <source>
        <strain evidence="7">G3</strain>
    </source>
</reference>
<evidence type="ECO:0000256" key="2">
    <source>
        <dbReference type="ARBA" id="ARBA00022771"/>
    </source>
</evidence>
<evidence type="ECO:0000313" key="8">
    <source>
        <dbReference type="Proteomes" id="UP000001542"/>
    </source>
</evidence>
<dbReference type="PANTHER" id="PTHR13513:SF9">
    <property type="entry name" value="E3 UBIQUITIN-PROTEIN LIGASE UBR7-RELATED"/>
    <property type="match status" value="1"/>
</dbReference>
<keyword evidence="3" id="KW-0862">Zinc</keyword>
<dbReference type="InParanoid" id="A2E380"/>
<keyword evidence="1" id="KW-0479">Metal-binding</keyword>
<dbReference type="GO" id="GO:0008270">
    <property type="term" value="F:zinc ion binding"/>
    <property type="evidence" value="ECO:0007669"/>
    <property type="project" value="UniProtKB-KW"/>
</dbReference>
<organism evidence="7 8">
    <name type="scientific">Trichomonas vaginalis (strain ATCC PRA-98 / G3)</name>
    <dbReference type="NCBI Taxonomy" id="412133"/>
    <lineage>
        <taxon>Eukaryota</taxon>
        <taxon>Metamonada</taxon>
        <taxon>Parabasalia</taxon>
        <taxon>Trichomonadida</taxon>
        <taxon>Trichomonadidae</taxon>
        <taxon>Trichomonas</taxon>
    </lineage>
</organism>
<feature type="zinc finger region" description="UBR-type" evidence="4">
    <location>
        <begin position="5"/>
        <end position="77"/>
    </location>
</feature>
<sequence length="229" mass="24781">MLSQTKCTFVKGSRGCEQKMYHCRTCGLVNELGCCEACAKTCHAGHALVPVHGTQYFNCDCGAECGKTPCKCSLRNSLCSNLKIGTNVPAQHAWVCLTCAMGEYDGICNVCAETCHKGHKLVDKGIWNGFTCACGSKGATCQCKEIKSDKPKSPTVAERLKTAGISSPRVISSPNNSTPREIASPAAQNRITNPQPVQKRRSSIIDENAPKEELEQVPKVKPHVTFYNI</sequence>
<feature type="domain" description="UBR-type" evidence="6">
    <location>
        <begin position="77"/>
        <end position="146"/>
    </location>
</feature>
<evidence type="ECO:0000259" key="6">
    <source>
        <dbReference type="PROSITE" id="PS51157"/>
    </source>
</evidence>
<feature type="compositionally biased region" description="Basic and acidic residues" evidence="5">
    <location>
        <begin position="208"/>
        <end position="217"/>
    </location>
</feature>
<dbReference type="SMART" id="SM00396">
    <property type="entry name" value="ZnF_UBR1"/>
    <property type="match status" value="2"/>
</dbReference>
<dbReference type="InterPro" id="IPR040204">
    <property type="entry name" value="UBR7"/>
</dbReference>
<keyword evidence="2" id="KW-0863">Zinc-finger</keyword>
<evidence type="ECO:0000256" key="1">
    <source>
        <dbReference type="ARBA" id="ARBA00022723"/>
    </source>
</evidence>
<name>A2E380_TRIV3</name>
<gene>
    <name evidence="7" type="ORF">TVAG_430540</name>
</gene>
<accession>A2E380</accession>
<dbReference type="VEuPathDB" id="TrichDB:TVAGG3_1018000"/>
<reference evidence="7" key="2">
    <citation type="journal article" date="2007" name="Science">
        <title>Draft genome sequence of the sexually transmitted pathogen Trichomonas vaginalis.</title>
        <authorList>
            <person name="Carlton J.M."/>
            <person name="Hirt R.P."/>
            <person name="Silva J.C."/>
            <person name="Delcher A.L."/>
            <person name="Schatz M."/>
            <person name="Zhao Q."/>
            <person name="Wortman J.R."/>
            <person name="Bidwell S.L."/>
            <person name="Alsmark U.C.M."/>
            <person name="Besteiro S."/>
            <person name="Sicheritz-Ponten T."/>
            <person name="Noel C.J."/>
            <person name="Dacks J.B."/>
            <person name="Foster P.G."/>
            <person name="Simillion C."/>
            <person name="Van de Peer Y."/>
            <person name="Miranda-Saavedra D."/>
            <person name="Barton G.J."/>
            <person name="Westrop G.D."/>
            <person name="Mueller S."/>
            <person name="Dessi D."/>
            <person name="Fiori P.L."/>
            <person name="Ren Q."/>
            <person name="Paulsen I."/>
            <person name="Zhang H."/>
            <person name="Bastida-Corcuera F.D."/>
            <person name="Simoes-Barbosa A."/>
            <person name="Brown M.T."/>
            <person name="Hayes R.D."/>
            <person name="Mukherjee M."/>
            <person name="Okumura C.Y."/>
            <person name="Schneider R."/>
            <person name="Smith A.J."/>
            <person name="Vanacova S."/>
            <person name="Villalvazo M."/>
            <person name="Haas B.J."/>
            <person name="Pertea M."/>
            <person name="Feldblyum T.V."/>
            <person name="Utterback T.R."/>
            <person name="Shu C.L."/>
            <person name="Osoegawa K."/>
            <person name="de Jong P.J."/>
            <person name="Hrdy I."/>
            <person name="Horvathova L."/>
            <person name="Zubacova Z."/>
            <person name="Dolezal P."/>
            <person name="Malik S.B."/>
            <person name="Logsdon J.M. Jr."/>
            <person name="Henze K."/>
            <person name="Gupta A."/>
            <person name="Wang C.C."/>
            <person name="Dunne R.L."/>
            <person name="Upcroft J.A."/>
            <person name="Upcroft P."/>
            <person name="White O."/>
            <person name="Salzberg S.L."/>
            <person name="Tang P."/>
            <person name="Chiu C.-H."/>
            <person name="Lee Y.-S."/>
            <person name="Embley T.M."/>
            <person name="Coombs G.H."/>
            <person name="Mottram J.C."/>
            <person name="Tachezy J."/>
            <person name="Fraser-Liggett C.M."/>
            <person name="Johnson P.J."/>
        </authorList>
    </citation>
    <scope>NUCLEOTIDE SEQUENCE [LARGE SCALE GENOMIC DNA]</scope>
    <source>
        <strain evidence="7">G3</strain>
    </source>
</reference>
<evidence type="ECO:0000256" key="4">
    <source>
        <dbReference type="PROSITE-ProRule" id="PRU00508"/>
    </source>
</evidence>
<dbReference type="eggNOG" id="KOG1776">
    <property type="taxonomic scope" value="Eukaryota"/>
</dbReference>
<dbReference type="STRING" id="5722.A2E380"/>
<dbReference type="Pfam" id="PF02207">
    <property type="entry name" value="zf-UBR"/>
    <property type="match status" value="2"/>
</dbReference>
<keyword evidence="8" id="KW-1185">Reference proteome</keyword>
<dbReference type="InterPro" id="IPR003126">
    <property type="entry name" value="Znf_UBR"/>
</dbReference>
<evidence type="ECO:0000313" key="7">
    <source>
        <dbReference type="EMBL" id="EAY12890.1"/>
    </source>
</evidence>
<feature type="region of interest" description="Disordered" evidence="5">
    <location>
        <begin position="167"/>
        <end position="217"/>
    </location>
</feature>
<dbReference type="KEGG" id="tva:4770859"/>
<dbReference type="Proteomes" id="UP000001542">
    <property type="component" value="Unassembled WGS sequence"/>
</dbReference>
<evidence type="ECO:0000256" key="5">
    <source>
        <dbReference type="SAM" id="MobiDB-lite"/>
    </source>
</evidence>
<dbReference type="PANTHER" id="PTHR13513">
    <property type="entry name" value="E3 UBIQUITIN-PROTEIN LIGASE UBR7"/>
    <property type="match status" value="1"/>
</dbReference>